<evidence type="ECO:0000256" key="1">
    <source>
        <dbReference type="ARBA" id="ARBA00004123"/>
    </source>
</evidence>
<dbReference type="InterPro" id="IPR009000">
    <property type="entry name" value="Transl_B-barrel_sf"/>
</dbReference>
<dbReference type="GO" id="GO:0003723">
    <property type="term" value="F:RNA binding"/>
    <property type="evidence" value="ECO:0007669"/>
    <property type="project" value="UniProtKB-KW"/>
</dbReference>
<dbReference type="InterPro" id="IPR007504">
    <property type="entry name" value="H/ACA_rnp_Gar1/Naf1"/>
</dbReference>
<dbReference type="Pfam" id="PF04410">
    <property type="entry name" value="Gar1"/>
    <property type="match status" value="1"/>
</dbReference>
<keyword evidence="8" id="KW-0539">Nucleus</keyword>
<comment type="caution">
    <text evidence="11">The sequence shown here is derived from an EMBL/GenBank/DDBJ whole genome shotgun (WGS) entry which is preliminary data.</text>
</comment>
<keyword evidence="6" id="KW-0597">Phosphoprotein</keyword>
<dbReference type="SUPFAM" id="SSF50447">
    <property type="entry name" value="Translation proteins"/>
    <property type="match status" value="1"/>
</dbReference>
<feature type="compositionally biased region" description="Pro residues" evidence="10">
    <location>
        <begin position="536"/>
        <end position="547"/>
    </location>
</feature>
<dbReference type="GO" id="GO:0005634">
    <property type="term" value="C:nucleus"/>
    <property type="evidence" value="ECO:0007669"/>
    <property type="project" value="UniProtKB-SubCell"/>
</dbReference>
<dbReference type="InterPro" id="IPR040309">
    <property type="entry name" value="Naf1"/>
</dbReference>
<keyword evidence="4" id="KW-0690">Ribosome biogenesis</keyword>
<evidence type="ECO:0000256" key="2">
    <source>
        <dbReference type="ARBA" id="ARBA00009801"/>
    </source>
</evidence>
<evidence type="ECO:0000256" key="8">
    <source>
        <dbReference type="ARBA" id="ARBA00023242"/>
    </source>
</evidence>
<dbReference type="AlphaFoldDB" id="A0AB34G8T1"/>
<evidence type="ECO:0000256" key="9">
    <source>
        <dbReference type="ARBA" id="ARBA00076743"/>
    </source>
</evidence>
<feature type="region of interest" description="Disordered" evidence="10">
    <location>
        <begin position="190"/>
        <end position="218"/>
    </location>
</feature>
<evidence type="ECO:0000256" key="6">
    <source>
        <dbReference type="ARBA" id="ARBA00022553"/>
    </source>
</evidence>
<dbReference type="GO" id="GO:0001522">
    <property type="term" value="P:pseudouridine synthesis"/>
    <property type="evidence" value="ECO:0007669"/>
    <property type="project" value="InterPro"/>
</dbReference>
<keyword evidence="7" id="KW-0694">RNA-binding</keyword>
<organism evidence="11 12">
    <name type="scientific">Purpureocillium lavendulum</name>
    <dbReference type="NCBI Taxonomy" id="1247861"/>
    <lineage>
        <taxon>Eukaryota</taxon>
        <taxon>Fungi</taxon>
        <taxon>Dikarya</taxon>
        <taxon>Ascomycota</taxon>
        <taxon>Pezizomycotina</taxon>
        <taxon>Sordariomycetes</taxon>
        <taxon>Hypocreomycetidae</taxon>
        <taxon>Hypocreales</taxon>
        <taxon>Ophiocordycipitaceae</taxon>
        <taxon>Purpureocillium</taxon>
    </lineage>
</organism>
<feature type="compositionally biased region" description="Polar residues" evidence="10">
    <location>
        <begin position="501"/>
        <end position="510"/>
    </location>
</feature>
<dbReference type="GO" id="GO:0005732">
    <property type="term" value="C:sno(s)RNA-containing ribonucleoprotein complex"/>
    <property type="evidence" value="ECO:0007669"/>
    <property type="project" value="InterPro"/>
</dbReference>
<evidence type="ECO:0000313" key="12">
    <source>
        <dbReference type="Proteomes" id="UP001163105"/>
    </source>
</evidence>
<protein>
    <recommendedName>
        <fullName evidence="3">H/ACA ribonucleoprotein complex non-core subunit NAF1</fullName>
    </recommendedName>
    <alternativeName>
        <fullName evidence="9">Nuclear assembly factor 1</fullName>
    </alternativeName>
</protein>
<reference evidence="11" key="1">
    <citation type="submission" date="2023-01" db="EMBL/GenBank/DDBJ databases">
        <title>The growth and conidiation of Purpureocillium lavendulum are regulated by nitrogen source and histone H3K14 acetylation.</title>
        <authorList>
            <person name="Tang P."/>
            <person name="Han J."/>
            <person name="Zhang C."/>
            <person name="Tang P."/>
            <person name="Qi F."/>
            <person name="Zhang K."/>
            <person name="Liang L."/>
        </authorList>
    </citation>
    <scope>NUCLEOTIDE SEQUENCE</scope>
    <source>
        <strain evidence="11">YMF1.00683</strain>
    </source>
</reference>
<keyword evidence="5" id="KW-0698">rRNA processing</keyword>
<evidence type="ECO:0000256" key="5">
    <source>
        <dbReference type="ARBA" id="ARBA00022552"/>
    </source>
</evidence>
<comment type="subcellular location">
    <subcellularLocation>
        <location evidence="1">Nucleus</location>
    </subcellularLocation>
</comment>
<feature type="compositionally biased region" description="Low complexity" evidence="10">
    <location>
        <begin position="514"/>
        <end position="528"/>
    </location>
</feature>
<evidence type="ECO:0000313" key="11">
    <source>
        <dbReference type="EMBL" id="KAJ6447167.1"/>
    </source>
</evidence>
<comment type="similarity">
    <text evidence="2">Belongs to the NAF1 family.</text>
</comment>
<feature type="compositionally biased region" description="Polar residues" evidence="10">
    <location>
        <begin position="43"/>
        <end position="54"/>
    </location>
</feature>
<dbReference type="Gene3D" id="2.40.10.230">
    <property type="entry name" value="Probable tRNA pseudouridine synthase domain"/>
    <property type="match status" value="1"/>
</dbReference>
<proteinExistence type="inferred from homology"/>
<feature type="compositionally biased region" description="Low complexity" evidence="10">
    <location>
        <begin position="548"/>
        <end position="565"/>
    </location>
</feature>
<dbReference type="PANTHER" id="PTHR31633:SF1">
    <property type="entry name" value="H_ACA RIBONUCLEOPROTEIN COMPLEX NON-CORE SUBUNIT NAF1"/>
    <property type="match status" value="1"/>
</dbReference>
<feature type="compositionally biased region" description="Gly residues" evidence="10">
    <location>
        <begin position="374"/>
        <end position="384"/>
    </location>
</feature>
<feature type="region of interest" description="Disordered" evidence="10">
    <location>
        <begin position="1"/>
        <end position="173"/>
    </location>
</feature>
<dbReference type="PANTHER" id="PTHR31633">
    <property type="entry name" value="H/ACA RIBONUCLEOPROTEIN COMPLEX NON-CORE SUBUNIT NAF1"/>
    <property type="match status" value="1"/>
</dbReference>
<evidence type="ECO:0000256" key="4">
    <source>
        <dbReference type="ARBA" id="ARBA00022517"/>
    </source>
</evidence>
<feature type="compositionally biased region" description="Acidic residues" evidence="10">
    <location>
        <begin position="341"/>
        <end position="355"/>
    </location>
</feature>
<dbReference type="GO" id="GO:0006364">
    <property type="term" value="P:rRNA processing"/>
    <property type="evidence" value="ECO:0007669"/>
    <property type="project" value="UniProtKB-KW"/>
</dbReference>
<feature type="compositionally biased region" description="Low complexity" evidence="10">
    <location>
        <begin position="473"/>
        <end position="494"/>
    </location>
</feature>
<evidence type="ECO:0000256" key="3">
    <source>
        <dbReference type="ARBA" id="ARBA00021438"/>
    </source>
</evidence>
<keyword evidence="12" id="KW-1185">Reference proteome</keyword>
<dbReference type="EMBL" id="JAQHRD010000001">
    <property type="protein sequence ID" value="KAJ6447167.1"/>
    <property type="molecule type" value="Genomic_DNA"/>
</dbReference>
<feature type="region of interest" description="Disordered" evidence="10">
    <location>
        <begin position="329"/>
        <end position="565"/>
    </location>
</feature>
<feature type="compositionally biased region" description="Low complexity" evidence="10">
    <location>
        <begin position="150"/>
        <end position="164"/>
    </location>
</feature>
<sequence length="593" mass="62362">MSGFQIPGLGQAKPNESLPPLPSDAVTAATAAGSDEQMPDAEVSSQQPTAQVTQAEPAVEASPVQAHGTGEPTILQVAPQAEAAVEDSMAVDRAESPSLTSALEAAIGGLGGETTTETAPATTAQPQLQDQPATVELQNDQGENPEWEVDSSPYESSSESSSSDSSDEDSDNEGYELLGVEETARLLMDAEGGGSDDEGGRGGQSGGNQLRTKNELPEEAVPRPDVTITADMKIEELGMVEHVVENIMLIKAFTPGEYQVLDTGSVLCNADRVVIGAVGETIGKVLQPMYTVRFNSQDEIKELGVDVGAKVYYPVDHASFVFTEPLKNMKGSDASNIHDEEVGDDEMEFSDDEKEAEYKRSLKQKKNKNKAGAAGDGGTRGGPRGAHPLRQEVSASTDTLNYDDDDGPYKPLTRPPGFGAGGPSGEPVEPPPRSGFHRGGRRGDHRGRGGKGRGGFGRGGRGGNHQPREGYSQPPQGYGQHHQQPQHHQPQQQPAWPNPSHPSAQPQGQAPSMPAFGFQFPGWPQPQGQQGGPSAGAPPPPPPPPGWPVQGQQQQQPGAGAFVNPALLAALMSQMQAQRGGQPWGGQQQQPPS</sequence>
<evidence type="ECO:0000256" key="7">
    <source>
        <dbReference type="ARBA" id="ARBA00022884"/>
    </source>
</evidence>
<evidence type="ECO:0000256" key="10">
    <source>
        <dbReference type="SAM" id="MobiDB-lite"/>
    </source>
</evidence>
<name>A0AB34G8T1_9HYPO</name>
<dbReference type="FunFam" id="2.40.10.230:FF:000002">
    <property type="entry name" value="H/ACA ribonucleoprotein complex non-core subunit NAF1"/>
    <property type="match status" value="1"/>
</dbReference>
<feature type="compositionally biased region" description="Low complexity" evidence="10">
    <location>
        <begin position="102"/>
        <end position="134"/>
    </location>
</feature>
<accession>A0AB34G8T1</accession>
<dbReference type="InterPro" id="IPR038664">
    <property type="entry name" value="Gar1/Naf1_Cbf5-bd_sf"/>
</dbReference>
<dbReference type="Proteomes" id="UP001163105">
    <property type="component" value="Unassembled WGS sequence"/>
</dbReference>
<feature type="compositionally biased region" description="Gly residues" evidence="10">
    <location>
        <begin position="452"/>
        <end position="463"/>
    </location>
</feature>
<dbReference type="GO" id="GO:0000493">
    <property type="term" value="P:box H/ACA snoRNP assembly"/>
    <property type="evidence" value="ECO:0007669"/>
    <property type="project" value="InterPro"/>
</dbReference>
<gene>
    <name evidence="11" type="primary">NAF1</name>
    <name evidence="11" type="ORF">O9K51_01942</name>
</gene>
<feature type="region of interest" description="Disordered" evidence="10">
    <location>
        <begin position="574"/>
        <end position="593"/>
    </location>
</feature>
<feature type="compositionally biased region" description="Basic residues" evidence="10">
    <location>
        <begin position="435"/>
        <end position="451"/>
    </location>
</feature>